<dbReference type="InterPro" id="IPR008937">
    <property type="entry name" value="Ras-like_GEF"/>
</dbReference>
<dbReference type="Pfam" id="PF00018">
    <property type="entry name" value="SH3_1"/>
    <property type="match status" value="1"/>
</dbReference>
<feature type="region of interest" description="Disordered" evidence="5">
    <location>
        <begin position="310"/>
        <end position="329"/>
    </location>
</feature>
<dbReference type="eggNOG" id="KOG0162">
    <property type="taxonomic scope" value="Eukaryota"/>
</dbReference>
<dbReference type="Proteomes" id="UP000030671">
    <property type="component" value="Unassembled WGS sequence"/>
</dbReference>
<protein>
    <recommendedName>
        <fullName evidence="11">Ras GEF</fullName>
    </recommendedName>
</protein>
<dbReference type="SUPFAM" id="SSF50044">
    <property type="entry name" value="SH3-domain"/>
    <property type="match status" value="1"/>
</dbReference>
<gene>
    <name evidence="9" type="ORF">HETIRDRAFT_468455</name>
</gene>
<name>W4KLW8_HETIT</name>
<dbReference type="SUPFAM" id="SSF48366">
    <property type="entry name" value="Ras GEF"/>
    <property type="match status" value="1"/>
</dbReference>
<dbReference type="Pfam" id="PF00618">
    <property type="entry name" value="RasGEF_N"/>
    <property type="match status" value="1"/>
</dbReference>
<keyword evidence="10" id="KW-1185">Reference proteome</keyword>
<dbReference type="InterPro" id="IPR000651">
    <property type="entry name" value="Ras-like_Gua-exchang_fac_N"/>
</dbReference>
<evidence type="ECO:0000256" key="2">
    <source>
        <dbReference type="ARBA" id="ARBA00022658"/>
    </source>
</evidence>
<evidence type="ECO:0000259" key="6">
    <source>
        <dbReference type="PROSITE" id="PS50002"/>
    </source>
</evidence>
<feature type="domain" description="Ras-GEF" evidence="7">
    <location>
        <begin position="539"/>
        <end position="780"/>
    </location>
</feature>
<dbReference type="PROSITE" id="PS50212">
    <property type="entry name" value="RASGEF_NTER"/>
    <property type="match status" value="1"/>
</dbReference>
<dbReference type="SMART" id="SM00229">
    <property type="entry name" value="RasGEFN"/>
    <property type="match status" value="1"/>
</dbReference>
<keyword evidence="2 3" id="KW-0344">Guanine-nucleotide releasing factor</keyword>
<feature type="compositionally biased region" description="Low complexity" evidence="5">
    <location>
        <begin position="145"/>
        <end position="161"/>
    </location>
</feature>
<dbReference type="InterPro" id="IPR001895">
    <property type="entry name" value="RASGEF_cat_dom"/>
</dbReference>
<dbReference type="KEGG" id="hir:HETIRDRAFT_468455"/>
<dbReference type="PROSITE" id="PS50009">
    <property type="entry name" value="RASGEF_CAT"/>
    <property type="match status" value="1"/>
</dbReference>
<dbReference type="PANTHER" id="PTHR23113">
    <property type="entry name" value="GUANINE NUCLEOTIDE EXCHANGE FACTOR"/>
    <property type="match status" value="1"/>
</dbReference>
<feature type="domain" description="N-terminal Ras-GEF" evidence="8">
    <location>
        <begin position="372"/>
        <end position="506"/>
    </location>
</feature>
<feature type="region of interest" description="Disordered" evidence="5">
    <location>
        <begin position="130"/>
        <end position="161"/>
    </location>
</feature>
<sequence>MAASSPQLARQSLRLLIDPKDTLFRHVTSESSTTTPSSASGFRKGTWNYESPSGESYERICSVLCLYDFNSSDSDHLSFSKNEILEIVRKEDSGWWAAVRKDGSEVGWIPASYVRALPEDVAEKVHHLQEETQIPHYNPDRISRSAPPSLKPSLDSPLSSALDYTDDEALDTNKANAMNFFPGTDSSPTDGDKDLHDFRLPTDSGLEDSPIDAFNLRHYPSSPLPRPPELQARRLDKSLSPSPSPLSAALDLDDLKSGIHARSASNPTLPASNNRNLRRRPLILDDQSSLQRLSALIQAHDIKELDLLASPDLESPTDPTPPQALSLPRPGKIKQLTGDDDAQAFHNAKLAQANLPWYLRPKYGDDEIKLEYDGSVKAGTLPALVERLVIDPLRLSQQETFRHVFLTTFRTFASANEVYDLLISHYEMDAPKGLSTEAFEDWKKRKLRPTQKRVLSVLTIWLEDHDMLNQDPDIPPRLQEFLSLIHSPASLTLTAKHVLISLERLTFADPNPPDAVTPLQKRWRNKVRKYESYELLRMDPLDIAQHLSVFEHRLYAKIRATECLTWTRKQVGNDVKNMAAFCATHNKLSDWVKSSILEIDGLSKRASAVDFWIRIAEKCKSLHNYSSMTSIVAALSSSLISRLHFTWVHTARESHLESLLKFNVPAGNYSYYRSVLDRVDGPCVPFIGMYVKNMLHIDAEHGDHIGVPYPSSPGGHRALIHFVKRQQWYDIVTAILRFQGKPYSFAENQATTNFIQSQMTSTTGKDERWYWSRSDELQQAELVHADIRKGLEAAGF</sequence>
<dbReference type="AlphaFoldDB" id="W4KLW8"/>
<dbReference type="CDD" id="cd06224">
    <property type="entry name" value="REM"/>
    <property type="match status" value="1"/>
</dbReference>
<dbReference type="EMBL" id="KI925454">
    <property type="protein sequence ID" value="ETW86797.1"/>
    <property type="molecule type" value="Genomic_DNA"/>
</dbReference>
<dbReference type="PRINTS" id="PR00452">
    <property type="entry name" value="SH3DOMAIN"/>
</dbReference>
<accession>W4KLW8</accession>
<dbReference type="GO" id="GO:0007265">
    <property type="term" value="P:Ras protein signal transduction"/>
    <property type="evidence" value="ECO:0007669"/>
    <property type="project" value="TreeGrafter"/>
</dbReference>
<reference evidence="9 10" key="1">
    <citation type="journal article" date="2012" name="New Phytol.">
        <title>Insight into trade-off between wood decay and parasitism from the genome of a fungal forest pathogen.</title>
        <authorList>
            <person name="Olson A."/>
            <person name="Aerts A."/>
            <person name="Asiegbu F."/>
            <person name="Belbahri L."/>
            <person name="Bouzid O."/>
            <person name="Broberg A."/>
            <person name="Canback B."/>
            <person name="Coutinho P.M."/>
            <person name="Cullen D."/>
            <person name="Dalman K."/>
            <person name="Deflorio G."/>
            <person name="van Diepen L.T."/>
            <person name="Dunand C."/>
            <person name="Duplessis S."/>
            <person name="Durling M."/>
            <person name="Gonthier P."/>
            <person name="Grimwood J."/>
            <person name="Fossdal C.G."/>
            <person name="Hansson D."/>
            <person name="Henrissat B."/>
            <person name="Hietala A."/>
            <person name="Himmelstrand K."/>
            <person name="Hoffmeister D."/>
            <person name="Hogberg N."/>
            <person name="James T.Y."/>
            <person name="Karlsson M."/>
            <person name="Kohler A."/>
            <person name="Kues U."/>
            <person name="Lee Y.H."/>
            <person name="Lin Y.C."/>
            <person name="Lind M."/>
            <person name="Lindquist E."/>
            <person name="Lombard V."/>
            <person name="Lucas S."/>
            <person name="Lunden K."/>
            <person name="Morin E."/>
            <person name="Murat C."/>
            <person name="Park J."/>
            <person name="Raffaello T."/>
            <person name="Rouze P."/>
            <person name="Salamov A."/>
            <person name="Schmutz J."/>
            <person name="Solheim H."/>
            <person name="Stahlberg J."/>
            <person name="Velez H."/>
            <person name="de Vries R.P."/>
            <person name="Wiebenga A."/>
            <person name="Woodward S."/>
            <person name="Yakovlev I."/>
            <person name="Garbelotto M."/>
            <person name="Martin F."/>
            <person name="Grigoriev I.V."/>
            <person name="Stenlid J."/>
        </authorList>
    </citation>
    <scope>NUCLEOTIDE SEQUENCE [LARGE SCALE GENOMIC DNA]</scope>
    <source>
        <strain evidence="9 10">TC 32-1</strain>
    </source>
</reference>
<dbReference type="OrthoDB" id="10255964at2759"/>
<feature type="compositionally biased region" description="Basic and acidic residues" evidence="5">
    <location>
        <begin position="190"/>
        <end position="200"/>
    </location>
</feature>
<feature type="region of interest" description="Disordered" evidence="5">
    <location>
        <begin position="176"/>
        <end position="229"/>
    </location>
</feature>
<evidence type="ECO:0000313" key="9">
    <source>
        <dbReference type="EMBL" id="ETW86797.1"/>
    </source>
</evidence>
<dbReference type="GO" id="GO:0005085">
    <property type="term" value="F:guanyl-nucleotide exchange factor activity"/>
    <property type="evidence" value="ECO:0007669"/>
    <property type="project" value="UniProtKB-KW"/>
</dbReference>
<dbReference type="SMART" id="SM00147">
    <property type="entry name" value="RasGEF"/>
    <property type="match status" value="1"/>
</dbReference>
<dbReference type="GO" id="GO:0005886">
    <property type="term" value="C:plasma membrane"/>
    <property type="evidence" value="ECO:0007669"/>
    <property type="project" value="TreeGrafter"/>
</dbReference>
<keyword evidence="1 4" id="KW-0728">SH3 domain</keyword>
<dbReference type="SMART" id="SM00326">
    <property type="entry name" value="SH3"/>
    <property type="match status" value="1"/>
</dbReference>
<dbReference type="InterPro" id="IPR036028">
    <property type="entry name" value="SH3-like_dom_sf"/>
</dbReference>
<dbReference type="InterPro" id="IPR001452">
    <property type="entry name" value="SH3_domain"/>
</dbReference>
<dbReference type="InterPro" id="IPR036964">
    <property type="entry name" value="RASGEF_cat_dom_sf"/>
</dbReference>
<proteinExistence type="predicted"/>
<evidence type="ECO:0000313" key="10">
    <source>
        <dbReference type="Proteomes" id="UP000030671"/>
    </source>
</evidence>
<evidence type="ECO:0000256" key="1">
    <source>
        <dbReference type="ARBA" id="ARBA00022443"/>
    </source>
</evidence>
<organism evidence="9 10">
    <name type="scientific">Heterobasidion irregulare (strain TC 32-1)</name>
    <dbReference type="NCBI Taxonomy" id="747525"/>
    <lineage>
        <taxon>Eukaryota</taxon>
        <taxon>Fungi</taxon>
        <taxon>Dikarya</taxon>
        <taxon>Basidiomycota</taxon>
        <taxon>Agaricomycotina</taxon>
        <taxon>Agaricomycetes</taxon>
        <taxon>Russulales</taxon>
        <taxon>Bondarzewiaceae</taxon>
        <taxon>Heterobasidion</taxon>
        <taxon>Heterobasidion annosum species complex</taxon>
    </lineage>
</organism>
<dbReference type="InterPro" id="IPR023578">
    <property type="entry name" value="Ras_GEF_dom_sf"/>
</dbReference>
<evidence type="ECO:0000256" key="4">
    <source>
        <dbReference type="PROSITE-ProRule" id="PRU00192"/>
    </source>
</evidence>
<evidence type="ECO:0000259" key="7">
    <source>
        <dbReference type="PROSITE" id="PS50009"/>
    </source>
</evidence>
<dbReference type="PROSITE" id="PS50002">
    <property type="entry name" value="SH3"/>
    <property type="match status" value="1"/>
</dbReference>
<dbReference type="RefSeq" id="XP_009540781.1">
    <property type="nucleotide sequence ID" value="XM_009542486.1"/>
</dbReference>
<evidence type="ECO:0000256" key="3">
    <source>
        <dbReference type="PROSITE-ProRule" id="PRU00168"/>
    </source>
</evidence>
<feature type="domain" description="SH3" evidence="6">
    <location>
        <begin position="58"/>
        <end position="119"/>
    </location>
</feature>
<dbReference type="Gene3D" id="2.30.30.40">
    <property type="entry name" value="SH3 Domains"/>
    <property type="match status" value="1"/>
</dbReference>
<dbReference type="HOGENOM" id="CLU_002632_1_1_1"/>
<evidence type="ECO:0000256" key="5">
    <source>
        <dbReference type="SAM" id="MobiDB-lite"/>
    </source>
</evidence>
<dbReference type="STRING" id="747525.W4KLW8"/>
<evidence type="ECO:0008006" key="11">
    <source>
        <dbReference type="Google" id="ProtNLM"/>
    </source>
</evidence>
<evidence type="ECO:0000259" key="8">
    <source>
        <dbReference type="PROSITE" id="PS50212"/>
    </source>
</evidence>
<dbReference type="Gene3D" id="1.10.840.10">
    <property type="entry name" value="Ras guanine-nucleotide exchange factors catalytic domain"/>
    <property type="match status" value="1"/>
</dbReference>
<dbReference type="PANTHER" id="PTHR23113:SF368">
    <property type="entry name" value="CELL DIVISION CONTROL PROTEIN 25"/>
    <property type="match status" value="1"/>
</dbReference>
<dbReference type="InParanoid" id="W4KLW8"/>
<dbReference type="GeneID" id="20677235"/>
<dbReference type="Gene3D" id="1.20.870.10">
    <property type="entry name" value="Son of sevenless (SoS) protein Chain: S domain 1"/>
    <property type="match status" value="1"/>
</dbReference>
<dbReference type="eggNOG" id="KOG3417">
    <property type="taxonomic scope" value="Eukaryota"/>
</dbReference>
<dbReference type="Pfam" id="PF00617">
    <property type="entry name" value="RasGEF"/>
    <property type="match status" value="1"/>
</dbReference>